<sequence length="151" mass="16388">MAIANTKTLLFVIFLYLILLPLPATAQEYIGRVVGISDGDTLTLLDNQKQQIKDFGLFLQNTVGPLARRVLLALGFGYLIFGSITTAINSLIASAQGYFNGIPSFALNFLQMAGLGQVLTIIAGAILVRVAFGTSKTIGIFFHNHKLWRSI</sequence>
<dbReference type="Pfam" id="PF10734">
    <property type="entry name" value="DUF2523"/>
    <property type="match status" value="1"/>
</dbReference>
<gene>
    <name evidence="2" type="ORF">SAMN05421863_10341</name>
</gene>
<dbReference type="OrthoDB" id="8550203at2"/>
<dbReference type="EMBL" id="FOUB01000034">
    <property type="protein sequence ID" value="SFM53396.1"/>
    <property type="molecule type" value="Genomic_DNA"/>
</dbReference>
<organism evidence="2 3">
    <name type="scientific">Nitrosomonas communis</name>
    <dbReference type="NCBI Taxonomy" id="44574"/>
    <lineage>
        <taxon>Bacteria</taxon>
        <taxon>Pseudomonadati</taxon>
        <taxon>Pseudomonadota</taxon>
        <taxon>Betaproteobacteria</taxon>
        <taxon>Nitrosomonadales</taxon>
        <taxon>Nitrosomonadaceae</taxon>
        <taxon>Nitrosomonas</taxon>
    </lineage>
</organism>
<feature type="transmembrane region" description="Helical" evidence="1">
    <location>
        <begin position="70"/>
        <end position="93"/>
    </location>
</feature>
<proteinExistence type="predicted"/>
<dbReference type="Proteomes" id="UP000183287">
    <property type="component" value="Unassembled WGS sequence"/>
</dbReference>
<keyword evidence="1" id="KW-0812">Transmembrane</keyword>
<reference evidence="3" key="1">
    <citation type="submission" date="2016-10" db="EMBL/GenBank/DDBJ databases">
        <authorList>
            <person name="Varghese N."/>
            <person name="Submissions S."/>
        </authorList>
    </citation>
    <scope>NUCLEOTIDE SEQUENCE [LARGE SCALE GENOMIC DNA]</scope>
    <source>
        <strain evidence="3">Nm44</strain>
    </source>
</reference>
<feature type="transmembrane region" description="Helical" evidence="1">
    <location>
        <begin position="105"/>
        <end position="132"/>
    </location>
</feature>
<protein>
    <submittedName>
        <fullName evidence="2">Uncharacterized protein</fullName>
    </submittedName>
</protein>
<evidence type="ECO:0000313" key="2">
    <source>
        <dbReference type="EMBL" id="SFM53396.1"/>
    </source>
</evidence>
<keyword evidence="1" id="KW-0472">Membrane</keyword>
<evidence type="ECO:0000313" key="3">
    <source>
        <dbReference type="Proteomes" id="UP000183287"/>
    </source>
</evidence>
<dbReference type="AlphaFoldDB" id="A0A1I4RMN7"/>
<dbReference type="RefSeq" id="WP_143083433.1">
    <property type="nucleotide sequence ID" value="NZ_FOUB01000034.1"/>
</dbReference>
<keyword evidence="3" id="KW-1185">Reference proteome</keyword>
<dbReference type="InterPro" id="IPR019670">
    <property type="entry name" value="DUF2523"/>
</dbReference>
<accession>A0A1I4RMN7</accession>
<keyword evidence="1" id="KW-1133">Transmembrane helix</keyword>
<evidence type="ECO:0000256" key="1">
    <source>
        <dbReference type="SAM" id="Phobius"/>
    </source>
</evidence>
<name>A0A1I4RMN7_9PROT</name>